<dbReference type="PANTHER" id="PTHR14015">
    <property type="entry name" value="OPIOID GROWTH FACTOR RECEPTOR OGFR ZETA-TYPE OPIOID RECEPTOR"/>
    <property type="match status" value="1"/>
</dbReference>
<feature type="region of interest" description="Disordered" evidence="3">
    <location>
        <begin position="32"/>
        <end position="53"/>
    </location>
</feature>
<dbReference type="InterPro" id="IPR013763">
    <property type="entry name" value="Cyclin-like_dom"/>
</dbReference>
<dbReference type="AlphaFoldDB" id="A0A8S1V1H2"/>
<evidence type="ECO:0000313" key="5">
    <source>
        <dbReference type="EMBL" id="CAD8169649.1"/>
    </source>
</evidence>
<keyword evidence="6" id="KW-1185">Reference proteome</keyword>
<feature type="compositionally biased region" description="Basic and acidic residues" evidence="3">
    <location>
        <begin position="43"/>
        <end position="53"/>
    </location>
</feature>
<keyword evidence="2" id="KW-0195">Cyclin</keyword>
<sequence length="684" mass="81919">MKQDRNFSMSGRSTSPQLKIQKTQKLNKNLFSQSSSCKTNSKSQEKQHLQPKEKERKILNFIKELEVQQQKEIINQKLIHLYLKDAQQLLLINEDQDYSELRRQSHYHQNYHQNFSSSMISEYVYLGNSLSNQKISYQLRAKMINWMIGVLGNYSETTSDATFFRSISIMDYYLQKTIFQYTDNQLHLIGITSMFIATKLEDIYQIPLQDFVTRICHNEYSISKIKEMEQTILETLNFEITFPTALDFLKNIFYQCFSLNDNPYLQNILDASIYILKMCLHDYSMTSFNLYTLASSSLIYSITDFVNENYLNNQQIIINQFQNKILQIFQNDQIELNLCQKKLQDLIVMQSIQPEIMRNFDFYNKATWQEVKPQIRTFIEQFQKQQEISIQNIEQFYQNLEYDHSFIQWLFPNFYSSRFNSNCYKLTLIERQQMIKSETILKRYYKNYIMILRFFGIGLKQMVIMDTQNDDSIKCYNINQQSQSQKQNIKIQESKDTQEKNNQINSKIFPQKTINEQIEIQQQLKQKSQQHIRGINQLQQLQQQFQQSKDTNTLNNIQIKNNNKSTDQTEINYKLELVLIDKNQFELCCLKNTHNLLRLKRILASISVLKHRKDAIQLCQFLKRELTNLGKFKIYEEYFSGYDRYYEEILVMESNKDKNRNFDSYKFCYVDKDLVEKIDISLIQ</sequence>
<dbReference type="Proteomes" id="UP000689195">
    <property type="component" value="Unassembled WGS sequence"/>
</dbReference>
<dbReference type="InterPro" id="IPR006671">
    <property type="entry name" value="Cyclin_N"/>
</dbReference>
<protein>
    <recommendedName>
        <fullName evidence="4">Cyclin-like domain-containing protein</fullName>
    </recommendedName>
</protein>
<evidence type="ECO:0000256" key="1">
    <source>
        <dbReference type="ARBA" id="ARBA00010365"/>
    </source>
</evidence>
<accession>A0A8S1V1H2</accession>
<dbReference type="SMART" id="SM00385">
    <property type="entry name" value="CYCLIN"/>
    <property type="match status" value="1"/>
</dbReference>
<gene>
    <name evidence="5" type="ORF">PPENT_87.1.T0510177</name>
</gene>
<dbReference type="InterPro" id="IPR006757">
    <property type="entry name" value="OGF_rcpt"/>
</dbReference>
<dbReference type="GO" id="GO:0016020">
    <property type="term" value="C:membrane"/>
    <property type="evidence" value="ECO:0007669"/>
    <property type="project" value="InterPro"/>
</dbReference>
<dbReference type="EMBL" id="CAJJDO010000051">
    <property type="protein sequence ID" value="CAD8169649.1"/>
    <property type="molecule type" value="Genomic_DNA"/>
</dbReference>
<evidence type="ECO:0000256" key="2">
    <source>
        <dbReference type="RuleBase" id="RU000383"/>
    </source>
</evidence>
<evidence type="ECO:0000259" key="4">
    <source>
        <dbReference type="SMART" id="SM00385"/>
    </source>
</evidence>
<proteinExistence type="inferred from homology"/>
<dbReference type="OrthoDB" id="306099at2759"/>
<feature type="domain" description="Cyclin-like" evidence="4">
    <location>
        <begin position="145"/>
        <end position="234"/>
    </location>
</feature>
<comment type="similarity">
    <text evidence="2">Belongs to the cyclin family.</text>
</comment>
<dbReference type="InterPro" id="IPR039574">
    <property type="entry name" value="OGFr"/>
</dbReference>
<dbReference type="Pfam" id="PF04664">
    <property type="entry name" value="OGFr_N"/>
    <property type="match status" value="1"/>
</dbReference>
<dbReference type="FunFam" id="1.10.472.10:FF:000089">
    <property type="entry name" value="Cyclin, N-terminal domain containing protein"/>
    <property type="match status" value="1"/>
</dbReference>
<comment type="caution">
    <text evidence="5">The sequence shown here is derived from an EMBL/GenBank/DDBJ whole genome shotgun (WGS) entry which is preliminary data.</text>
</comment>
<feature type="compositionally biased region" description="Low complexity" evidence="3">
    <location>
        <begin position="32"/>
        <end position="42"/>
    </location>
</feature>
<dbReference type="Pfam" id="PF00134">
    <property type="entry name" value="Cyclin_N"/>
    <property type="match status" value="1"/>
</dbReference>
<evidence type="ECO:0000313" key="6">
    <source>
        <dbReference type="Proteomes" id="UP000689195"/>
    </source>
</evidence>
<feature type="region of interest" description="Disordered" evidence="3">
    <location>
        <begin position="1"/>
        <end position="20"/>
    </location>
</feature>
<dbReference type="GO" id="GO:0140625">
    <property type="term" value="F:opioid growth factor receptor activity"/>
    <property type="evidence" value="ECO:0007669"/>
    <property type="project" value="InterPro"/>
</dbReference>
<evidence type="ECO:0000256" key="3">
    <source>
        <dbReference type="SAM" id="MobiDB-lite"/>
    </source>
</evidence>
<dbReference type="PANTHER" id="PTHR14015:SF2">
    <property type="entry name" value="OPIOID GROWTH FACTOR RECEPTOR (OGFR) CONSERVED DOMAIN-CONTAINING PROTEIN"/>
    <property type="match status" value="1"/>
</dbReference>
<comment type="similarity">
    <text evidence="1">Belongs to the opioid growth factor receptor family.</text>
</comment>
<reference evidence="5" key="1">
    <citation type="submission" date="2021-01" db="EMBL/GenBank/DDBJ databases">
        <authorList>
            <consortium name="Genoscope - CEA"/>
            <person name="William W."/>
        </authorList>
    </citation>
    <scope>NUCLEOTIDE SEQUENCE</scope>
</reference>
<organism evidence="5 6">
    <name type="scientific">Paramecium pentaurelia</name>
    <dbReference type="NCBI Taxonomy" id="43138"/>
    <lineage>
        <taxon>Eukaryota</taxon>
        <taxon>Sar</taxon>
        <taxon>Alveolata</taxon>
        <taxon>Ciliophora</taxon>
        <taxon>Intramacronucleata</taxon>
        <taxon>Oligohymenophorea</taxon>
        <taxon>Peniculida</taxon>
        <taxon>Parameciidae</taxon>
        <taxon>Paramecium</taxon>
    </lineage>
</organism>
<name>A0A8S1V1H2_9CILI</name>